<dbReference type="GO" id="GO:0072665">
    <property type="term" value="P:protein localization to vacuole"/>
    <property type="evidence" value="ECO:0007669"/>
    <property type="project" value="TreeGrafter"/>
</dbReference>
<name>A0A9P6FLW7_9FUNG</name>
<protein>
    <recommendedName>
        <fullName evidence="5">Lysosomal cobalamin transporter</fullName>
    </recommendedName>
</protein>
<keyword evidence="2" id="KW-0812">Transmembrane</keyword>
<feature type="transmembrane region" description="Helical" evidence="2">
    <location>
        <begin position="47"/>
        <end position="70"/>
    </location>
</feature>
<feature type="transmembrane region" description="Helical" evidence="2">
    <location>
        <begin position="216"/>
        <end position="236"/>
    </location>
</feature>
<keyword evidence="2" id="KW-1133">Transmembrane helix</keyword>
<organism evidence="3 4">
    <name type="scientific">Lunasporangiospora selenospora</name>
    <dbReference type="NCBI Taxonomy" id="979761"/>
    <lineage>
        <taxon>Eukaryota</taxon>
        <taxon>Fungi</taxon>
        <taxon>Fungi incertae sedis</taxon>
        <taxon>Mucoromycota</taxon>
        <taxon>Mortierellomycotina</taxon>
        <taxon>Mortierellomycetes</taxon>
        <taxon>Mortierellales</taxon>
        <taxon>Mortierellaceae</taxon>
        <taxon>Lunasporangiospora</taxon>
    </lineage>
</organism>
<evidence type="ECO:0008006" key="5">
    <source>
        <dbReference type="Google" id="ProtNLM"/>
    </source>
</evidence>
<feature type="transmembrane region" description="Helical" evidence="2">
    <location>
        <begin position="307"/>
        <end position="326"/>
    </location>
</feature>
<evidence type="ECO:0000313" key="3">
    <source>
        <dbReference type="EMBL" id="KAF9577669.1"/>
    </source>
</evidence>
<proteinExistence type="predicted"/>
<evidence type="ECO:0000256" key="2">
    <source>
        <dbReference type="SAM" id="Phobius"/>
    </source>
</evidence>
<dbReference type="Proteomes" id="UP000780801">
    <property type="component" value="Unassembled WGS sequence"/>
</dbReference>
<keyword evidence="4" id="KW-1185">Reference proteome</keyword>
<feature type="non-terminal residue" evidence="3">
    <location>
        <position position="419"/>
    </location>
</feature>
<keyword evidence="2" id="KW-0472">Membrane</keyword>
<dbReference type="GO" id="GO:0005774">
    <property type="term" value="C:vacuolar membrane"/>
    <property type="evidence" value="ECO:0007669"/>
    <property type="project" value="TreeGrafter"/>
</dbReference>
<reference evidence="3" key="1">
    <citation type="journal article" date="2020" name="Fungal Divers.">
        <title>Resolving the Mortierellaceae phylogeny through synthesis of multi-gene phylogenetics and phylogenomics.</title>
        <authorList>
            <person name="Vandepol N."/>
            <person name="Liber J."/>
            <person name="Desiro A."/>
            <person name="Na H."/>
            <person name="Kennedy M."/>
            <person name="Barry K."/>
            <person name="Grigoriev I.V."/>
            <person name="Miller A.N."/>
            <person name="O'Donnell K."/>
            <person name="Stajich J.E."/>
            <person name="Bonito G."/>
        </authorList>
    </citation>
    <scope>NUCLEOTIDE SEQUENCE</scope>
    <source>
        <strain evidence="3">KOD1015</strain>
    </source>
</reference>
<feature type="compositionally biased region" description="Basic and acidic residues" evidence="1">
    <location>
        <begin position="366"/>
        <end position="376"/>
    </location>
</feature>
<gene>
    <name evidence="3" type="ORF">BGW38_006981</name>
</gene>
<comment type="caution">
    <text evidence="3">The sequence shown here is derived from an EMBL/GenBank/DDBJ whole genome shotgun (WGS) entry which is preliminary data.</text>
</comment>
<dbReference type="PANTHER" id="PTHR16130">
    <property type="entry name" value="LYSOSOMAL COBALAMIN TRANSPORTER-RELATED"/>
    <property type="match status" value="1"/>
</dbReference>
<feature type="transmembrane region" description="Helical" evidence="2">
    <location>
        <begin position="174"/>
        <end position="204"/>
    </location>
</feature>
<feature type="compositionally biased region" description="Polar residues" evidence="1">
    <location>
        <begin position="400"/>
        <end position="409"/>
    </location>
</feature>
<dbReference type="EMBL" id="JAABOA010004530">
    <property type="protein sequence ID" value="KAF9577669.1"/>
    <property type="molecule type" value="Genomic_DNA"/>
</dbReference>
<feature type="region of interest" description="Disordered" evidence="1">
    <location>
        <begin position="360"/>
        <end position="419"/>
    </location>
</feature>
<dbReference type="AlphaFoldDB" id="A0A9P6FLW7"/>
<accession>A0A9P6FLW7</accession>
<evidence type="ECO:0000313" key="4">
    <source>
        <dbReference type="Proteomes" id="UP000780801"/>
    </source>
</evidence>
<sequence length="419" mass="46230">MTPARDHEEPKLPSDGNATLTVTTVGTHPIDLDWIRKMLDNLEDNPAGALAFLAGVMTVAGLGVVSFYTAPGLSLLPLHLLAGLKSLPDKVSDLHAELAANRQRQNSIMSRYGTTGGGQQQRQVSDRDRNAIGSLAQEEMVLFHRSKRAYAIRDSCFHQFQFVIRPLQYFPVDYLLMVMIILYLFWATTKGIISIGIRFLWVHLYQFRKAATPPQGLLAATMLLMFSIAGLGYSLIMSVAPEYSMFGSQKYCNNTIALGTRDCSSNQDAIIPCHIGAPLELCTPTVTSGLFFRIVIATPMLGVAFYYLQWAFLGMFLLALLVNLILGYRRGFSFDPLEEEDAAGLNHSDLEDREERSLLHAMNNRTSRESEEELARRRAGRRGQLYTPSGRSGAAGETESGLTGSSPPQDGQRYGAIPA</sequence>
<dbReference type="OrthoDB" id="73273at2759"/>
<dbReference type="PANTHER" id="PTHR16130:SF2">
    <property type="entry name" value="LYSOSOMAL COBALAMIN TRANSPORT ESCORT PROTEIN LMBD1"/>
    <property type="match status" value="1"/>
</dbReference>
<dbReference type="InterPro" id="IPR050854">
    <property type="entry name" value="LMBD1_LysCbl_Transport"/>
</dbReference>
<evidence type="ECO:0000256" key="1">
    <source>
        <dbReference type="SAM" id="MobiDB-lite"/>
    </source>
</evidence>